<dbReference type="Proteomes" id="UP000014500">
    <property type="component" value="Unassembled WGS sequence"/>
</dbReference>
<feature type="transmembrane region" description="Helical" evidence="1">
    <location>
        <begin position="12"/>
        <end position="34"/>
    </location>
</feature>
<dbReference type="PhylomeDB" id="T1IX85"/>
<dbReference type="HOGENOM" id="CLU_2127371_0_0_1"/>
<accession>T1IX85</accession>
<sequence length="114" mass="13024">MVNTNLEWLQSAHGIVKTLEFVVSVISLALTYGYGIVTTSQTEINFCLIIMPTNVFILFYLIISYVFDENKPGKLFVMQKLFLPNQITFCLMTSTKPLLHLKTCQTLVKMTLPR</sequence>
<feature type="transmembrane region" description="Helical" evidence="1">
    <location>
        <begin position="46"/>
        <end position="67"/>
    </location>
</feature>
<keyword evidence="1" id="KW-0812">Transmembrane</keyword>
<dbReference type="EnsemblMetazoa" id="SMAR005816-RA">
    <property type="protein sequence ID" value="SMAR005816-PA"/>
    <property type="gene ID" value="SMAR005816"/>
</dbReference>
<dbReference type="EMBL" id="JH431644">
    <property type="status" value="NOT_ANNOTATED_CDS"/>
    <property type="molecule type" value="Genomic_DNA"/>
</dbReference>
<name>T1IX85_STRMM</name>
<evidence type="ECO:0000256" key="1">
    <source>
        <dbReference type="SAM" id="Phobius"/>
    </source>
</evidence>
<evidence type="ECO:0000313" key="3">
    <source>
        <dbReference type="Proteomes" id="UP000014500"/>
    </source>
</evidence>
<protein>
    <submittedName>
        <fullName evidence="2">Uncharacterized protein</fullName>
    </submittedName>
</protein>
<reference evidence="2" key="2">
    <citation type="submission" date="2015-02" db="UniProtKB">
        <authorList>
            <consortium name="EnsemblMetazoa"/>
        </authorList>
    </citation>
    <scope>IDENTIFICATION</scope>
</reference>
<proteinExistence type="predicted"/>
<dbReference type="AlphaFoldDB" id="T1IX85"/>
<keyword evidence="1" id="KW-0472">Membrane</keyword>
<evidence type="ECO:0000313" key="2">
    <source>
        <dbReference type="EnsemblMetazoa" id="SMAR005816-PA"/>
    </source>
</evidence>
<keyword evidence="1" id="KW-1133">Transmembrane helix</keyword>
<reference evidence="3" key="1">
    <citation type="submission" date="2011-05" db="EMBL/GenBank/DDBJ databases">
        <authorList>
            <person name="Richards S.R."/>
            <person name="Qu J."/>
            <person name="Jiang H."/>
            <person name="Jhangiani S.N."/>
            <person name="Agravi P."/>
            <person name="Goodspeed R."/>
            <person name="Gross S."/>
            <person name="Mandapat C."/>
            <person name="Jackson L."/>
            <person name="Mathew T."/>
            <person name="Pu L."/>
            <person name="Thornton R."/>
            <person name="Saada N."/>
            <person name="Wilczek-Boney K.B."/>
            <person name="Lee S."/>
            <person name="Kovar C."/>
            <person name="Wu Y."/>
            <person name="Scherer S.E."/>
            <person name="Worley K.C."/>
            <person name="Muzny D.M."/>
            <person name="Gibbs R."/>
        </authorList>
    </citation>
    <scope>NUCLEOTIDE SEQUENCE</scope>
    <source>
        <strain evidence="3">Brora</strain>
    </source>
</reference>
<keyword evidence="3" id="KW-1185">Reference proteome</keyword>
<organism evidence="2 3">
    <name type="scientific">Strigamia maritima</name>
    <name type="common">European centipede</name>
    <name type="synonym">Geophilus maritimus</name>
    <dbReference type="NCBI Taxonomy" id="126957"/>
    <lineage>
        <taxon>Eukaryota</taxon>
        <taxon>Metazoa</taxon>
        <taxon>Ecdysozoa</taxon>
        <taxon>Arthropoda</taxon>
        <taxon>Myriapoda</taxon>
        <taxon>Chilopoda</taxon>
        <taxon>Pleurostigmophora</taxon>
        <taxon>Geophilomorpha</taxon>
        <taxon>Linotaeniidae</taxon>
        <taxon>Strigamia</taxon>
    </lineage>
</organism>